<dbReference type="EMBL" id="CAJRAF010000002">
    <property type="protein sequence ID" value="CAG5001872.1"/>
    <property type="molecule type" value="Genomic_DNA"/>
</dbReference>
<keyword evidence="2" id="KW-1185">Reference proteome</keyword>
<protein>
    <submittedName>
        <fullName evidence="1">Uncharacterized protein</fullName>
    </submittedName>
</protein>
<sequence length="69" mass="7365">MSVAPQSEGASTVELKASAVYGTEGVNADFTSVTPWGELRMGIELTAPAASVLKEGDDIYLYLEKIEKE</sequence>
<organism evidence="1 2">
    <name type="scientific">Dyadobacter helix</name>
    <dbReference type="NCBI Taxonomy" id="2822344"/>
    <lineage>
        <taxon>Bacteria</taxon>
        <taxon>Pseudomonadati</taxon>
        <taxon>Bacteroidota</taxon>
        <taxon>Cytophagia</taxon>
        <taxon>Cytophagales</taxon>
        <taxon>Spirosomataceae</taxon>
        <taxon>Dyadobacter</taxon>
    </lineage>
</organism>
<dbReference type="AlphaFoldDB" id="A0A916JCS3"/>
<evidence type="ECO:0000313" key="2">
    <source>
        <dbReference type="Proteomes" id="UP000680038"/>
    </source>
</evidence>
<accession>A0A916JCS3</accession>
<comment type="caution">
    <text evidence="1">The sequence shown here is derived from an EMBL/GenBank/DDBJ whole genome shotgun (WGS) entry which is preliminary data.</text>
</comment>
<gene>
    <name evidence="1" type="ORF">DYBT9275_02758</name>
</gene>
<reference evidence="1" key="1">
    <citation type="submission" date="2021-04" db="EMBL/GenBank/DDBJ databases">
        <authorList>
            <person name="Rodrigo-Torres L."/>
            <person name="Arahal R. D."/>
            <person name="Lucena T."/>
        </authorList>
    </citation>
    <scope>NUCLEOTIDE SEQUENCE</scope>
    <source>
        <strain evidence="1">CECT 9275</strain>
    </source>
</reference>
<evidence type="ECO:0000313" key="1">
    <source>
        <dbReference type="EMBL" id="CAG5001872.1"/>
    </source>
</evidence>
<dbReference type="Proteomes" id="UP000680038">
    <property type="component" value="Unassembled WGS sequence"/>
</dbReference>
<name>A0A916JCS3_9BACT</name>
<proteinExistence type="predicted"/>